<dbReference type="SUPFAM" id="SSF75217">
    <property type="entry name" value="alpha/beta knot"/>
    <property type="match status" value="1"/>
</dbReference>
<dbReference type="AlphaFoldDB" id="A0A2H0TRQ3"/>
<dbReference type="Gene3D" id="3.40.1280.10">
    <property type="match status" value="1"/>
</dbReference>
<dbReference type="GO" id="GO:0005829">
    <property type="term" value="C:cytosol"/>
    <property type="evidence" value="ECO:0007669"/>
    <property type="project" value="TreeGrafter"/>
</dbReference>
<organism evidence="4 5">
    <name type="scientific">Candidatus Magasanikbacteria bacterium CG10_big_fil_rev_8_21_14_0_10_47_10</name>
    <dbReference type="NCBI Taxonomy" id="1974652"/>
    <lineage>
        <taxon>Bacteria</taxon>
        <taxon>Candidatus Magasanikiibacteriota</taxon>
    </lineage>
</organism>
<evidence type="ECO:0000313" key="4">
    <source>
        <dbReference type="EMBL" id="PIR74829.1"/>
    </source>
</evidence>
<dbReference type="GO" id="GO:0032259">
    <property type="term" value="P:methylation"/>
    <property type="evidence" value="ECO:0007669"/>
    <property type="project" value="UniProtKB-KW"/>
</dbReference>
<reference evidence="5" key="1">
    <citation type="submission" date="2017-09" db="EMBL/GenBank/DDBJ databases">
        <title>Depth-based differentiation of microbial function through sediment-hosted aquifers and enrichment of novel symbionts in the deep terrestrial subsurface.</title>
        <authorList>
            <person name="Probst A.J."/>
            <person name="Ladd B."/>
            <person name="Jarett J.K."/>
            <person name="Geller-Mcgrath D.E."/>
            <person name="Sieber C.M.K."/>
            <person name="Emerson J.B."/>
            <person name="Anantharaman K."/>
            <person name="Thomas B.C."/>
            <person name="Malmstrom R."/>
            <person name="Stieglmeier M."/>
            <person name="Klingl A."/>
            <person name="Woyke T."/>
            <person name="Ryan C.M."/>
            <person name="Banfield J.F."/>
        </authorList>
    </citation>
    <scope>NUCLEOTIDE SEQUENCE [LARGE SCALE GENOMIC DNA]</scope>
</reference>
<dbReference type="Pfam" id="PF00588">
    <property type="entry name" value="SpoU_methylase"/>
    <property type="match status" value="1"/>
</dbReference>
<dbReference type="Proteomes" id="UP000230154">
    <property type="component" value="Unassembled WGS sequence"/>
</dbReference>
<keyword evidence="1 4" id="KW-0489">Methyltransferase</keyword>
<feature type="domain" description="tRNA/rRNA methyltransferase SpoU type" evidence="3">
    <location>
        <begin position="4"/>
        <end position="145"/>
    </location>
</feature>
<sequence>MKKYLILPNIRSCHNVGAMFRNADAFGFDRLYLVGYTAQPPKPQIDKVSLGAETWIPWEHRDELEPLIRELREKNVMILGLEKGKRSMKIEKLGSIGKDIALIVGNEVDGISEEALALCDTVIHIPMHGKKESLNVSVAAGVAMYVLAQQ</sequence>
<evidence type="ECO:0000256" key="1">
    <source>
        <dbReference type="ARBA" id="ARBA00022603"/>
    </source>
</evidence>
<name>A0A2H0TRQ3_9BACT</name>
<gene>
    <name evidence="4" type="ORF">COU35_00375</name>
</gene>
<dbReference type="EMBL" id="PFCB01000003">
    <property type="protein sequence ID" value="PIR74829.1"/>
    <property type="molecule type" value="Genomic_DNA"/>
</dbReference>
<dbReference type="InterPro" id="IPR004441">
    <property type="entry name" value="rRNA_MeTrfase_TrmH"/>
</dbReference>
<dbReference type="PANTHER" id="PTHR46429">
    <property type="entry name" value="23S RRNA (GUANOSINE-2'-O-)-METHYLTRANSFERASE RLMB"/>
    <property type="match status" value="1"/>
</dbReference>
<evidence type="ECO:0000259" key="3">
    <source>
        <dbReference type="Pfam" id="PF00588"/>
    </source>
</evidence>
<accession>A0A2H0TRQ3</accession>
<keyword evidence="2 4" id="KW-0808">Transferase</keyword>
<protein>
    <submittedName>
        <fullName evidence="4">RNA methyltransferase</fullName>
    </submittedName>
</protein>
<dbReference type="GO" id="GO:0006396">
    <property type="term" value="P:RNA processing"/>
    <property type="evidence" value="ECO:0007669"/>
    <property type="project" value="InterPro"/>
</dbReference>
<comment type="caution">
    <text evidence="4">The sequence shown here is derived from an EMBL/GenBank/DDBJ whole genome shotgun (WGS) entry which is preliminary data.</text>
</comment>
<dbReference type="GO" id="GO:0003723">
    <property type="term" value="F:RNA binding"/>
    <property type="evidence" value="ECO:0007669"/>
    <property type="project" value="InterPro"/>
</dbReference>
<evidence type="ECO:0000313" key="5">
    <source>
        <dbReference type="Proteomes" id="UP000230154"/>
    </source>
</evidence>
<dbReference type="PANTHER" id="PTHR46429:SF1">
    <property type="entry name" value="23S RRNA (GUANOSINE-2'-O-)-METHYLTRANSFERASE RLMB"/>
    <property type="match status" value="1"/>
</dbReference>
<dbReference type="InterPro" id="IPR001537">
    <property type="entry name" value="SpoU_MeTrfase"/>
</dbReference>
<evidence type="ECO:0000256" key="2">
    <source>
        <dbReference type="ARBA" id="ARBA00022679"/>
    </source>
</evidence>
<dbReference type="GO" id="GO:0008173">
    <property type="term" value="F:RNA methyltransferase activity"/>
    <property type="evidence" value="ECO:0007669"/>
    <property type="project" value="InterPro"/>
</dbReference>
<dbReference type="InterPro" id="IPR029028">
    <property type="entry name" value="Alpha/beta_knot_MTases"/>
</dbReference>
<dbReference type="InterPro" id="IPR029026">
    <property type="entry name" value="tRNA_m1G_MTases_N"/>
</dbReference>
<proteinExistence type="predicted"/>